<proteinExistence type="predicted"/>
<dbReference type="InterPro" id="IPR000873">
    <property type="entry name" value="AMP-dep_synth/lig_dom"/>
</dbReference>
<name>A0ABU3NXY7_9FIRM</name>
<dbReference type="RefSeq" id="WP_413779233.1">
    <property type="nucleotide sequence ID" value="NZ_JAUOZS010000001.1"/>
</dbReference>
<keyword evidence="3" id="KW-1185">Reference proteome</keyword>
<dbReference type="Pfam" id="PF00501">
    <property type="entry name" value="AMP-binding"/>
    <property type="match status" value="1"/>
</dbReference>
<reference evidence="2 3" key="1">
    <citation type="submission" date="2023-07" db="EMBL/GenBank/DDBJ databases">
        <title>The novel representative of Negativicutes class, Anaeroselena agilis gen. nov. sp. nov.</title>
        <authorList>
            <person name="Prokofeva M.I."/>
            <person name="Elcheninov A.G."/>
            <person name="Klyukina A."/>
            <person name="Kublanov I.V."/>
            <person name="Frolov E.N."/>
            <person name="Podosokorskaya O.A."/>
        </authorList>
    </citation>
    <scope>NUCLEOTIDE SEQUENCE [LARGE SCALE GENOMIC DNA]</scope>
    <source>
        <strain evidence="2 3">4137-cl</strain>
    </source>
</reference>
<evidence type="ECO:0000259" key="1">
    <source>
        <dbReference type="Pfam" id="PF00501"/>
    </source>
</evidence>
<dbReference type="Gene3D" id="3.40.50.12780">
    <property type="entry name" value="N-terminal domain of ligase-like"/>
    <property type="match status" value="1"/>
</dbReference>
<gene>
    <name evidence="2" type="ORF">Q4T40_05505</name>
</gene>
<protein>
    <submittedName>
        <fullName evidence="2">AMP-binding protein</fullName>
    </submittedName>
</protein>
<dbReference type="InterPro" id="IPR042099">
    <property type="entry name" value="ANL_N_sf"/>
</dbReference>
<dbReference type="PANTHER" id="PTHR43845:SF1">
    <property type="entry name" value="BLR5969 PROTEIN"/>
    <property type="match status" value="1"/>
</dbReference>
<accession>A0ABU3NXY7</accession>
<dbReference type="NCBIfam" id="NF045666">
    <property type="entry name" value="DVU1553_fam_AMP"/>
    <property type="match status" value="1"/>
</dbReference>
<evidence type="ECO:0000313" key="3">
    <source>
        <dbReference type="Proteomes" id="UP001254848"/>
    </source>
</evidence>
<feature type="domain" description="AMP-dependent synthetase/ligase" evidence="1">
    <location>
        <begin position="101"/>
        <end position="292"/>
    </location>
</feature>
<dbReference type="SUPFAM" id="SSF56801">
    <property type="entry name" value="Acetyl-CoA synthetase-like"/>
    <property type="match status" value="1"/>
</dbReference>
<dbReference type="PANTHER" id="PTHR43845">
    <property type="entry name" value="BLR5969 PROTEIN"/>
    <property type="match status" value="1"/>
</dbReference>
<organism evidence="2 3">
    <name type="scientific">Anaeroselena agilis</name>
    <dbReference type="NCBI Taxonomy" id="3063788"/>
    <lineage>
        <taxon>Bacteria</taxon>
        <taxon>Bacillati</taxon>
        <taxon>Bacillota</taxon>
        <taxon>Negativicutes</taxon>
        <taxon>Acetonemataceae</taxon>
        <taxon>Anaeroselena</taxon>
    </lineage>
</organism>
<sequence length="438" mass="46532">MSAIARTRLDAWAAEKIGGTAFSREQLERYQLAKLRATVDWALDNSPFYRDLLAGRAGTSLDSLADLSLFPFTTADDLRRHGPRFLCVSQSDISRVVTLDSSGTTGAAKRLYFTPADREATLAFFSYGMANLVEKGDKVLILLPGERPGGVGDLLATALQRGGIRPVPHGFVRSLSATLAVIAREQTGCLVGAPAQVLALARWAESDGLALPVKSVLLSTDHVPRIVVSELKRIWGCDVFEHYGMTELGLGGGTDCAAHAGCHLHEADFLFEIVDPATGVPMPAGEEGEVVVTTLVRRGMPLIRYRTGDISRIIPGPCLCGSPLRRLAPVARRKDGFVALGGHGGFTLADLDEALFAIPGLTGFTAAVDNRRRATRLTITASLAAAPGGERKLSAALETVPAIRHARQAGDLAVALTVGRCRGELEPGAAKRAIVELN</sequence>
<dbReference type="EMBL" id="JAUOZS010000001">
    <property type="protein sequence ID" value="MDT8900696.1"/>
    <property type="molecule type" value="Genomic_DNA"/>
</dbReference>
<comment type="caution">
    <text evidence="2">The sequence shown here is derived from an EMBL/GenBank/DDBJ whole genome shotgun (WGS) entry which is preliminary data.</text>
</comment>
<evidence type="ECO:0000313" key="2">
    <source>
        <dbReference type="EMBL" id="MDT8900696.1"/>
    </source>
</evidence>
<dbReference type="Proteomes" id="UP001254848">
    <property type="component" value="Unassembled WGS sequence"/>
</dbReference>